<evidence type="ECO:0000256" key="15">
    <source>
        <dbReference type="ARBA" id="ARBA00023187"/>
    </source>
</evidence>
<feature type="domain" description="C2H2-type" evidence="25">
    <location>
        <begin position="174"/>
        <end position="202"/>
    </location>
</feature>
<evidence type="ECO:0000313" key="27">
    <source>
        <dbReference type="Proteomes" id="UP001607302"/>
    </source>
</evidence>
<evidence type="ECO:0000313" key="26">
    <source>
        <dbReference type="EMBL" id="KAL2712181.1"/>
    </source>
</evidence>
<evidence type="ECO:0000256" key="4">
    <source>
        <dbReference type="ARBA" id="ARBA00013194"/>
    </source>
</evidence>
<dbReference type="FunFam" id="2.40.100.10:FF:000017">
    <property type="entry name" value="Peptidyl-prolyl cis-trans isomerase"/>
    <property type="match status" value="1"/>
</dbReference>
<evidence type="ECO:0000259" key="25">
    <source>
        <dbReference type="PROSITE" id="PS50157"/>
    </source>
</evidence>
<evidence type="ECO:0000256" key="1">
    <source>
        <dbReference type="ARBA" id="ARBA00000971"/>
    </source>
</evidence>
<dbReference type="InterPro" id="IPR029000">
    <property type="entry name" value="Cyclophilin-like_dom_sf"/>
</dbReference>
<keyword evidence="27" id="KW-1185">Reference proteome</keyword>
<feature type="domain" description="PPIase cyclophilin-type" evidence="24">
    <location>
        <begin position="738"/>
        <end position="901"/>
    </location>
</feature>
<comment type="similarity">
    <text evidence="18">Belongs to the cyclophilin-type PPIase family. PPIase H subfamily.</text>
</comment>
<dbReference type="PANTHER" id="PTHR11071:SF561">
    <property type="entry name" value="PEPTIDYL-PROLYL CIS-TRANS ISOMERASE D-RELATED"/>
    <property type="match status" value="1"/>
</dbReference>
<dbReference type="InterPro" id="IPR013087">
    <property type="entry name" value="Znf_C2H2_type"/>
</dbReference>
<accession>A0ABD1ZUY8</accession>
<evidence type="ECO:0000256" key="18">
    <source>
        <dbReference type="ARBA" id="ARBA00038512"/>
    </source>
</evidence>
<dbReference type="InterPro" id="IPR036236">
    <property type="entry name" value="Znf_C2H2_sf"/>
</dbReference>
<evidence type="ECO:0000256" key="11">
    <source>
        <dbReference type="ARBA" id="ARBA00022833"/>
    </source>
</evidence>
<dbReference type="CDD" id="cd01926">
    <property type="entry name" value="cyclophilin_ABH_like"/>
    <property type="match status" value="1"/>
</dbReference>
<keyword evidence="5" id="KW-0963">Cytoplasm</keyword>
<evidence type="ECO:0000256" key="16">
    <source>
        <dbReference type="ARBA" id="ARBA00023235"/>
    </source>
</evidence>
<evidence type="ECO:0000256" key="5">
    <source>
        <dbReference type="ARBA" id="ARBA00022490"/>
    </source>
</evidence>
<keyword evidence="6" id="KW-0507">mRNA processing</keyword>
<dbReference type="GO" id="GO:0005737">
    <property type="term" value="C:cytoplasm"/>
    <property type="evidence" value="ECO:0007669"/>
    <property type="project" value="UniProtKB-SubCell"/>
</dbReference>
<dbReference type="GO" id="GO:0008380">
    <property type="term" value="P:RNA splicing"/>
    <property type="evidence" value="ECO:0007669"/>
    <property type="project" value="UniProtKB-KW"/>
</dbReference>
<feature type="domain" description="C2H2-type" evidence="25">
    <location>
        <begin position="203"/>
        <end position="226"/>
    </location>
</feature>
<keyword evidence="13" id="KW-0697">Rotamase</keyword>
<proteinExistence type="inferred from homology"/>
<dbReference type="GO" id="GO:0008270">
    <property type="term" value="F:zinc ion binding"/>
    <property type="evidence" value="ECO:0007669"/>
    <property type="project" value="UniProtKB-KW"/>
</dbReference>
<dbReference type="SMART" id="SM00355">
    <property type="entry name" value="ZnF_C2H2"/>
    <property type="match status" value="5"/>
</dbReference>
<keyword evidence="12" id="KW-0007">Acetylation</keyword>
<dbReference type="AlphaFoldDB" id="A0ABD1ZUY8"/>
<comment type="function">
    <text evidence="21">PPIase that catalyzes the cis-trans isomerization of proline imidic peptide bonds in oligopeptides and may therefore assist protein folding. Participates in pre-mRNA splicing. May play a role in the assembly of the U4/U5/U6 tri-snRNP complex, one of the building blocks of the spliceosome. May act as a chaperone.</text>
</comment>
<feature type="compositionally biased region" description="Basic and acidic residues" evidence="23">
    <location>
        <begin position="456"/>
        <end position="469"/>
    </location>
</feature>
<keyword evidence="17" id="KW-0539">Nucleus</keyword>
<dbReference type="GO" id="GO:0016607">
    <property type="term" value="C:nuclear speck"/>
    <property type="evidence" value="ECO:0007669"/>
    <property type="project" value="UniProtKB-SubCell"/>
</dbReference>
<keyword evidence="7" id="KW-0479">Metal-binding</keyword>
<reference evidence="26 27" key="1">
    <citation type="journal article" date="2024" name="Ann. Entomol. Soc. Am.">
        <title>Genomic analyses of the southern and eastern yellowjacket wasps (Hymenoptera: Vespidae) reveal evolutionary signatures of social life.</title>
        <authorList>
            <person name="Catto M.A."/>
            <person name="Caine P.B."/>
            <person name="Orr S.E."/>
            <person name="Hunt B.G."/>
            <person name="Goodisman M.A.D."/>
        </authorList>
    </citation>
    <scope>NUCLEOTIDE SEQUENCE [LARGE SCALE GENOMIC DNA]</scope>
    <source>
        <strain evidence="26">233</strain>
        <tissue evidence="26">Head and thorax</tissue>
    </source>
</reference>
<comment type="subcellular location">
    <subcellularLocation>
        <location evidence="3">Cytoplasm</location>
    </subcellularLocation>
    <subcellularLocation>
        <location evidence="2">Nucleus speckle</location>
    </subcellularLocation>
</comment>
<dbReference type="FunFam" id="3.30.160.60:FF:000303">
    <property type="entry name" value="Zinc finger protein 41"/>
    <property type="match status" value="1"/>
</dbReference>
<dbReference type="GO" id="GO:0003755">
    <property type="term" value="F:peptidyl-prolyl cis-trans isomerase activity"/>
    <property type="evidence" value="ECO:0007669"/>
    <property type="project" value="UniProtKB-KW"/>
</dbReference>
<dbReference type="PANTHER" id="PTHR11071">
    <property type="entry name" value="PEPTIDYL-PROLYL CIS-TRANS ISOMERASE"/>
    <property type="match status" value="1"/>
</dbReference>
<dbReference type="EMBL" id="JAUDFV010000167">
    <property type="protein sequence ID" value="KAL2712181.1"/>
    <property type="molecule type" value="Genomic_DNA"/>
</dbReference>
<evidence type="ECO:0000256" key="21">
    <source>
        <dbReference type="ARBA" id="ARBA00059766"/>
    </source>
</evidence>
<evidence type="ECO:0000256" key="10">
    <source>
        <dbReference type="ARBA" id="ARBA00022771"/>
    </source>
</evidence>
<dbReference type="Gene3D" id="3.30.160.60">
    <property type="entry name" value="Classic Zinc Finger"/>
    <property type="match status" value="4"/>
</dbReference>
<comment type="caution">
    <text evidence="26">The sequence shown here is derived from an EMBL/GenBank/DDBJ whole genome shotgun (WGS) entry which is preliminary data.</text>
</comment>
<protein>
    <recommendedName>
        <fullName evidence="19">Peptidyl-prolyl cis-trans isomerase H</fullName>
        <ecNumber evidence="4">5.2.1.8</ecNumber>
    </recommendedName>
    <alternativeName>
        <fullName evidence="20">Rotamase H</fullName>
    </alternativeName>
</protein>
<dbReference type="InterPro" id="IPR002130">
    <property type="entry name" value="Cyclophilin-type_PPIase_dom"/>
</dbReference>
<dbReference type="PROSITE" id="PS00028">
    <property type="entry name" value="ZINC_FINGER_C2H2_1"/>
    <property type="match status" value="4"/>
</dbReference>
<evidence type="ECO:0000256" key="7">
    <source>
        <dbReference type="ARBA" id="ARBA00022723"/>
    </source>
</evidence>
<evidence type="ECO:0000256" key="8">
    <source>
        <dbReference type="ARBA" id="ARBA00022728"/>
    </source>
</evidence>
<gene>
    <name evidence="26" type="ORF">V1478_018416</name>
</gene>
<feature type="domain" description="C2H2-type" evidence="25">
    <location>
        <begin position="381"/>
        <end position="408"/>
    </location>
</feature>
<dbReference type="PROSITE" id="PS00170">
    <property type="entry name" value="CSA_PPIASE_1"/>
    <property type="match status" value="1"/>
</dbReference>
<dbReference type="SUPFAM" id="SSF57667">
    <property type="entry name" value="beta-beta-alpha zinc fingers"/>
    <property type="match status" value="2"/>
</dbReference>
<evidence type="ECO:0000256" key="6">
    <source>
        <dbReference type="ARBA" id="ARBA00022664"/>
    </source>
</evidence>
<name>A0ABD1ZUY8_VESSQ</name>
<evidence type="ECO:0000256" key="14">
    <source>
        <dbReference type="ARBA" id="ARBA00023186"/>
    </source>
</evidence>
<dbReference type="PROSITE" id="PS50072">
    <property type="entry name" value="CSA_PPIASE_2"/>
    <property type="match status" value="1"/>
</dbReference>
<dbReference type="Gene3D" id="2.40.100.10">
    <property type="entry name" value="Cyclophilin-like"/>
    <property type="match status" value="1"/>
</dbReference>
<evidence type="ECO:0000256" key="19">
    <source>
        <dbReference type="ARBA" id="ARBA00040924"/>
    </source>
</evidence>
<evidence type="ECO:0000256" key="9">
    <source>
        <dbReference type="ARBA" id="ARBA00022737"/>
    </source>
</evidence>
<keyword evidence="15" id="KW-0508">mRNA splicing</keyword>
<dbReference type="EC" id="5.2.1.8" evidence="4"/>
<dbReference type="Pfam" id="PF00096">
    <property type="entry name" value="zf-C2H2"/>
    <property type="match status" value="2"/>
</dbReference>
<keyword evidence="11" id="KW-0862">Zinc</keyword>
<dbReference type="GO" id="GO:0005681">
    <property type="term" value="C:spliceosomal complex"/>
    <property type="evidence" value="ECO:0007669"/>
    <property type="project" value="UniProtKB-KW"/>
</dbReference>
<keyword evidence="8" id="KW-0747">Spliceosome</keyword>
<feature type="domain" description="C2H2-type" evidence="25">
    <location>
        <begin position="146"/>
        <end position="173"/>
    </location>
</feature>
<keyword evidence="10 22" id="KW-0863">Zinc-finger</keyword>
<feature type="region of interest" description="Disordered" evidence="23">
    <location>
        <begin position="432"/>
        <end position="469"/>
    </location>
</feature>
<keyword evidence="14" id="KW-0143">Chaperone</keyword>
<keyword evidence="9" id="KW-0677">Repeat</keyword>
<comment type="catalytic activity">
    <reaction evidence="1">
        <text>[protein]-peptidylproline (omega=180) = [protein]-peptidylproline (omega=0)</text>
        <dbReference type="Rhea" id="RHEA:16237"/>
        <dbReference type="Rhea" id="RHEA-COMP:10747"/>
        <dbReference type="Rhea" id="RHEA-COMP:10748"/>
        <dbReference type="ChEBI" id="CHEBI:83833"/>
        <dbReference type="ChEBI" id="CHEBI:83834"/>
        <dbReference type="EC" id="5.2.1.8"/>
    </reaction>
</comment>
<evidence type="ECO:0000256" key="13">
    <source>
        <dbReference type="ARBA" id="ARBA00023110"/>
    </source>
</evidence>
<dbReference type="PROSITE" id="PS50157">
    <property type="entry name" value="ZINC_FINGER_C2H2_2"/>
    <property type="match status" value="4"/>
</dbReference>
<dbReference type="Pfam" id="PF00160">
    <property type="entry name" value="Pro_isomerase"/>
    <property type="match status" value="1"/>
</dbReference>
<evidence type="ECO:0000256" key="2">
    <source>
        <dbReference type="ARBA" id="ARBA00004324"/>
    </source>
</evidence>
<evidence type="ECO:0000256" key="3">
    <source>
        <dbReference type="ARBA" id="ARBA00004496"/>
    </source>
</evidence>
<dbReference type="Proteomes" id="UP001607302">
    <property type="component" value="Unassembled WGS sequence"/>
</dbReference>
<evidence type="ECO:0000256" key="12">
    <source>
        <dbReference type="ARBA" id="ARBA00022990"/>
    </source>
</evidence>
<evidence type="ECO:0000256" key="22">
    <source>
        <dbReference type="PROSITE-ProRule" id="PRU00042"/>
    </source>
</evidence>
<dbReference type="PRINTS" id="PR00153">
    <property type="entry name" value="CSAPPISMRASE"/>
</dbReference>
<dbReference type="GO" id="GO:1990837">
    <property type="term" value="F:sequence-specific double-stranded DNA binding"/>
    <property type="evidence" value="ECO:0007669"/>
    <property type="project" value="UniProtKB-ARBA"/>
</dbReference>
<evidence type="ECO:0000256" key="20">
    <source>
        <dbReference type="ARBA" id="ARBA00041924"/>
    </source>
</evidence>
<keyword evidence="16" id="KW-0413">Isomerase</keyword>
<evidence type="ECO:0000256" key="17">
    <source>
        <dbReference type="ARBA" id="ARBA00023242"/>
    </source>
</evidence>
<evidence type="ECO:0000259" key="24">
    <source>
        <dbReference type="PROSITE" id="PS50072"/>
    </source>
</evidence>
<sequence>MEAHENEQYVTFPLSGVHDNIQENIISHEEICEPVNDCVLQDGLTEVPVNDVNTNIQEAHVAVEILPDRSDEEDENRSVYPIYIKQEEQQQYTSGDDESMAVEALRQLGGMYPCFENKKVSCPNCTNLFTQIEFTKHQPTCNVSKLSCPTCGETFERKMDLNNHMVCHQVDRPHACRTCGNLFRSKSSLQSHMLQVHQIERPHKCTICGADFQRPSSLSNHMKIHTYVAGRAIMQSRGNNQVSQSVETFRKWSENNTSETQSVPVPSSTVQTVQNYNACQVHWAVPTYTFQNEQSTVNTISNHDEKIDTLHEFNVLPNGEVTQFEYTQQNNMNNQQINQQYSLPLNTFNNSDSMVKVEALTYSNDSRRNYVDMSTDVNKQHTCIHCGISFSRAIALVSHEKIHTSKNWMPIECEYCDKQFQDANQMIAEAKAKTNNNAPKSRPTRKKSKASVGESTQEKQNVDNHEISRLEQNKALLSITETMDKSECQQIVNDKQNNTYLVVTAERHNENLIAISELKHNNVRLILDDKQNENVHITQNDHERADSYLITMNKQNDTTHILPDNNALRAITTTRNNEVDTMHLIQSSKQSNTLHLLSKPNESLPVLTISNNPEDHENYSSQIAQIGSADLPMDMATHDTSRQDQAVKSHNENRQESLLHEGVSQGTVIQIVHYQQDSDDGEELVCGICGEDFTDKNILMEHNLRLGSFKSVFTQEINMPTWNQIQTQLRNPNNPVVFFDVSVGTTEIGRMIFELFEDVCPKTSENFRQFCTGEYRKDGVPLGFKGAIFHRVIKDFMIQGGDFVNGDGTGVISIYGGGTFPDENFTLKHDSPGLLSMANSGKDTNGCQFFITCAKCNFLDGKHVVFGRVIDGLLVMRKVENVPTGPNNKPKIPVTISQCGQM</sequence>
<organism evidence="26 27">
    <name type="scientific">Vespula squamosa</name>
    <name type="common">Southern yellow jacket</name>
    <name type="synonym">Wasp</name>
    <dbReference type="NCBI Taxonomy" id="30214"/>
    <lineage>
        <taxon>Eukaryota</taxon>
        <taxon>Metazoa</taxon>
        <taxon>Ecdysozoa</taxon>
        <taxon>Arthropoda</taxon>
        <taxon>Hexapoda</taxon>
        <taxon>Insecta</taxon>
        <taxon>Pterygota</taxon>
        <taxon>Neoptera</taxon>
        <taxon>Endopterygota</taxon>
        <taxon>Hymenoptera</taxon>
        <taxon>Apocrita</taxon>
        <taxon>Aculeata</taxon>
        <taxon>Vespoidea</taxon>
        <taxon>Vespidae</taxon>
        <taxon>Vespinae</taxon>
        <taxon>Vespula</taxon>
    </lineage>
</organism>
<dbReference type="GO" id="GO:0006397">
    <property type="term" value="P:mRNA processing"/>
    <property type="evidence" value="ECO:0007669"/>
    <property type="project" value="UniProtKB-KW"/>
</dbReference>
<dbReference type="InterPro" id="IPR020892">
    <property type="entry name" value="Cyclophilin-type_PPIase_CS"/>
</dbReference>
<evidence type="ECO:0000256" key="23">
    <source>
        <dbReference type="SAM" id="MobiDB-lite"/>
    </source>
</evidence>
<dbReference type="SUPFAM" id="SSF50891">
    <property type="entry name" value="Cyclophilin-like"/>
    <property type="match status" value="1"/>
</dbReference>